<keyword evidence="7" id="KW-0067">ATP-binding</keyword>
<feature type="domain" description="ATP-dependent helicase/deoxyribonuclease subunit B N-terminal" evidence="11">
    <location>
        <begin position="5"/>
        <end position="279"/>
    </location>
</feature>
<dbReference type="GO" id="GO:0006310">
    <property type="term" value="P:DNA recombination"/>
    <property type="evidence" value="ECO:0007669"/>
    <property type="project" value="TreeGrafter"/>
</dbReference>
<feature type="domain" description="PD-(D/E)XK endonuclease-like" evidence="10">
    <location>
        <begin position="803"/>
        <end position="1152"/>
    </location>
</feature>
<dbReference type="GO" id="GO:0004527">
    <property type="term" value="F:exonuclease activity"/>
    <property type="evidence" value="ECO:0007669"/>
    <property type="project" value="UniProtKB-KW"/>
</dbReference>
<evidence type="ECO:0000259" key="10">
    <source>
        <dbReference type="Pfam" id="PF12705"/>
    </source>
</evidence>
<name>S0NQX6_9ENTE</name>
<dbReference type="InterPro" id="IPR011604">
    <property type="entry name" value="PDDEXK-like_dom_sf"/>
</dbReference>
<keyword evidence="5 12" id="KW-0347">Helicase</keyword>
<evidence type="ECO:0000256" key="9">
    <source>
        <dbReference type="ARBA" id="ARBA00023204"/>
    </source>
</evidence>
<evidence type="ECO:0000256" key="1">
    <source>
        <dbReference type="ARBA" id="ARBA00022722"/>
    </source>
</evidence>
<keyword evidence="2" id="KW-0547">Nucleotide-binding</keyword>
<keyword evidence="6 12" id="KW-0269">Exonuclease</keyword>
<keyword evidence="3" id="KW-0227">DNA damage</keyword>
<gene>
    <name evidence="12" type="ORF">I573_01582</name>
</gene>
<dbReference type="EMBL" id="ASWO01000005">
    <property type="protein sequence ID" value="EOT83857.1"/>
    <property type="molecule type" value="Genomic_DNA"/>
</dbReference>
<evidence type="ECO:0000313" key="12">
    <source>
        <dbReference type="EMBL" id="EOT83857.1"/>
    </source>
</evidence>
<dbReference type="GO" id="GO:0003677">
    <property type="term" value="F:DNA binding"/>
    <property type="evidence" value="ECO:0007669"/>
    <property type="project" value="UniProtKB-KW"/>
</dbReference>
<keyword evidence="9" id="KW-0234">DNA repair</keyword>
<dbReference type="GO" id="GO:0004386">
    <property type="term" value="F:helicase activity"/>
    <property type="evidence" value="ECO:0007669"/>
    <property type="project" value="UniProtKB-KW"/>
</dbReference>
<comment type="caution">
    <text evidence="12">The sequence shown here is derived from an EMBL/GenBank/DDBJ whole genome shotgun (WGS) entry which is preliminary data.</text>
</comment>
<sequence length="1183" mass="139375">MALQFILGDGVVDHTQALVQKADEWLQQNQAHRVFFLVPNYNKFEREIELLHALKEQQQKQGFSSIKTQVFSFQRLSWYYFQASGQYQKDTVTEIGAMMLMRKTLAKLNPHLHLFRGEIEKVGFLTQLLELYQEFQLSGLTTEHLAFIETSHATLNRELQTKLAELTMIFRAYEQELDQHQVSLSDPLHWLIEYLNEPDEQLQMQLKHTLFIATGFSSVQAKEFQLLSQLMEKSTLNIDLVLDQPLANSEPLDLFYDANRTYHQIRTAALRQDVVVLPDYPIVQHQVHARGRHALAEFWLRTQQHQTVQHDPTLKEYLEIWQVDTPEEEIRQIALEIKRLISGEKPSEIKLTYKDIQLSTLDMELYAPYIEPIFNEFEIPYYLDQDKLLRQHPIVQFLATWFDLDRYYYRETDIFNLLKSELFIPQNYMQVNETLPFREVVDQTENISLAHHLTGKLWIRTEDWEIYSYDPILGQPVVDDVLTQQTNQLRRAFYTQLHQPLQRLKQSKTMEEAAQRFYQFLIDQQIEQQLLHWRNEAVEQGKLDEARNHEQTWQNLMDILDEFVEIYAQEAFDWELFTTLLISSLENMSFGKIPTSLDQVQVNRLDLARPNQSKVTFALGLSETVFPRKVENHTLLDLTEREWLNEQLGELGYLYDRAQETRQKEPFVAYSVFLSSTTWLYLTYPATSETDHTLNPSTYVTRILHEFPEVFKKKEGLALTSDPLQHVATYRGVIRQVNQLTRQANAQKQDLPTVWLQLEKKVKQTKWSKLAQRVFKSREDENIPVALTPEQAQRLYGREMYSSVSRLETFHECEYRYFMQYGLQLKEREIYGITPAVTGEFFHDALDRFLNVLIKEKLSLTNLTAEMRQQFMEQVLKEIFGQTRYRLLSRSARLDFLFQQLSQTINRVSWALHAQSQKTKLTPVQTEVLFGQLAAKQGIKGLEIDLASGGRLHVRGKIDRIDQVEVDDTTYLSVVDYKSSKKEFDPTEVYYGLAMQLVTYLDVALRDAAQLVGTQHVRPGGAYYLKMHDPVLKGTVDQEKRETERLKEYKYSGLFINDQALFSAYDSSLMKSQHSEVFPIRKDKDEQYTMITQSKDRFYTKEELDVLRTYNQEKMRQSANRLQRGELELQPSLRVEKQRRACDHCPFRSVCKFDAMLPENHYRKIETKPKEEILKKMEGVLYE</sequence>
<evidence type="ECO:0000313" key="13">
    <source>
        <dbReference type="Proteomes" id="UP000015961"/>
    </source>
</evidence>
<evidence type="ECO:0000256" key="8">
    <source>
        <dbReference type="ARBA" id="ARBA00023125"/>
    </source>
</evidence>
<dbReference type="RefSeq" id="WP_016185548.1">
    <property type="nucleotide sequence ID" value="NZ_ASWO01000005.1"/>
</dbReference>
<keyword evidence="1" id="KW-0540">Nuclease</keyword>
<dbReference type="OrthoDB" id="9758506at2"/>
<evidence type="ECO:0000259" key="11">
    <source>
        <dbReference type="Pfam" id="PF21445"/>
    </source>
</evidence>
<dbReference type="eggNOG" id="COG3857">
    <property type="taxonomic scope" value="Bacteria"/>
</dbReference>
<keyword evidence="4" id="KW-0378">Hydrolase</keyword>
<dbReference type="InterPro" id="IPR027417">
    <property type="entry name" value="P-loop_NTPase"/>
</dbReference>
<dbReference type="SUPFAM" id="SSF52540">
    <property type="entry name" value="P-loop containing nucleoside triphosphate hydrolases"/>
    <property type="match status" value="1"/>
</dbReference>
<accession>S0NQX6</accession>
<evidence type="ECO:0000256" key="2">
    <source>
        <dbReference type="ARBA" id="ARBA00022741"/>
    </source>
</evidence>
<reference evidence="12 13" key="1">
    <citation type="submission" date="2013-03" db="EMBL/GenBank/DDBJ databases">
        <title>The Genome Sequence of Enterococcus sulfureus ATCC_49903 (PacBio/Illumina hybrid assembly).</title>
        <authorList>
            <consortium name="The Broad Institute Genomics Platform"/>
            <consortium name="The Broad Institute Genome Sequencing Center for Infectious Disease"/>
            <person name="Earl A."/>
            <person name="Russ C."/>
            <person name="Gilmore M."/>
            <person name="Surin D."/>
            <person name="Walker B."/>
            <person name="Young S."/>
            <person name="Zeng Q."/>
            <person name="Gargeya S."/>
            <person name="Fitzgerald M."/>
            <person name="Haas B."/>
            <person name="Abouelleil A."/>
            <person name="Allen A.W."/>
            <person name="Alvarado L."/>
            <person name="Arachchi H.M."/>
            <person name="Berlin A.M."/>
            <person name="Chapman S.B."/>
            <person name="Gainer-Dewar J."/>
            <person name="Goldberg J."/>
            <person name="Griggs A."/>
            <person name="Gujja S."/>
            <person name="Hansen M."/>
            <person name="Howarth C."/>
            <person name="Imamovic A."/>
            <person name="Ireland A."/>
            <person name="Larimer J."/>
            <person name="McCowan C."/>
            <person name="Murphy C."/>
            <person name="Pearson M."/>
            <person name="Poon T.W."/>
            <person name="Priest M."/>
            <person name="Roberts A."/>
            <person name="Saif S."/>
            <person name="Shea T."/>
            <person name="Sisk P."/>
            <person name="Sykes S."/>
            <person name="Wortman J."/>
            <person name="Nusbaum C."/>
            <person name="Birren B."/>
        </authorList>
    </citation>
    <scope>NUCLEOTIDE SEQUENCE [LARGE SCALE GENOMIC DNA]</scope>
    <source>
        <strain evidence="12 13">ATCC 49903</strain>
    </source>
</reference>
<dbReference type="Proteomes" id="UP000015961">
    <property type="component" value="Unassembled WGS sequence"/>
</dbReference>
<dbReference type="GO" id="GO:0006281">
    <property type="term" value="P:DNA repair"/>
    <property type="evidence" value="ECO:0007669"/>
    <property type="project" value="UniProtKB-KW"/>
</dbReference>
<evidence type="ECO:0000256" key="6">
    <source>
        <dbReference type="ARBA" id="ARBA00022839"/>
    </source>
</evidence>
<dbReference type="Pfam" id="PF12705">
    <property type="entry name" value="PDDEXK_1"/>
    <property type="match status" value="1"/>
</dbReference>
<dbReference type="PATRIC" id="fig|1140003.3.peg.1054"/>
<evidence type="ECO:0000256" key="4">
    <source>
        <dbReference type="ARBA" id="ARBA00022801"/>
    </source>
</evidence>
<dbReference type="Pfam" id="PF21445">
    <property type="entry name" value="ADDB_N"/>
    <property type="match status" value="1"/>
</dbReference>
<proteinExistence type="predicted"/>
<dbReference type="PANTHER" id="PTHR30591">
    <property type="entry name" value="RECBCD ENZYME SUBUNIT RECC"/>
    <property type="match status" value="1"/>
</dbReference>
<dbReference type="Gene3D" id="3.90.320.10">
    <property type="match status" value="1"/>
</dbReference>
<dbReference type="Gene3D" id="3.40.50.300">
    <property type="entry name" value="P-loop containing nucleotide triphosphate hydrolases"/>
    <property type="match status" value="3"/>
</dbReference>
<dbReference type="STRING" id="1140003.OMY_01096"/>
<evidence type="ECO:0000256" key="7">
    <source>
        <dbReference type="ARBA" id="ARBA00022840"/>
    </source>
</evidence>
<protein>
    <submittedName>
        <fullName evidence="12">Helicase-exonuclease AddAB, AddB subunit</fullName>
    </submittedName>
</protein>
<keyword evidence="8" id="KW-0238">DNA-binding</keyword>
<dbReference type="AlphaFoldDB" id="S0NQX6"/>
<organism evidence="12 13">
    <name type="scientific">Enterococcus sulfureus ATCC 49903</name>
    <dbReference type="NCBI Taxonomy" id="1140003"/>
    <lineage>
        <taxon>Bacteria</taxon>
        <taxon>Bacillati</taxon>
        <taxon>Bacillota</taxon>
        <taxon>Bacilli</taxon>
        <taxon>Lactobacillales</taxon>
        <taxon>Enterococcaceae</taxon>
        <taxon>Enterococcus</taxon>
    </lineage>
</organism>
<keyword evidence="13" id="KW-1185">Reference proteome</keyword>
<dbReference type="GO" id="GO:0005524">
    <property type="term" value="F:ATP binding"/>
    <property type="evidence" value="ECO:0007669"/>
    <property type="project" value="UniProtKB-KW"/>
</dbReference>
<evidence type="ECO:0000256" key="3">
    <source>
        <dbReference type="ARBA" id="ARBA00022763"/>
    </source>
</evidence>
<dbReference type="InterPro" id="IPR049035">
    <property type="entry name" value="ADDB_N"/>
</dbReference>
<evidence type="ECO:0000256" key="5">
    <source>
        <dbReference type="ARBA" id="ARBA00022806"/>
    </source>
</evidence>
<dbReference type="PANTHER" id="PTHR30591:SF1">
    <property type="entry name" value="RECBCD ENZYME SUBUNIT RECC"/>
    <property type="match status" value="1"/>
</dbReference>
<dbReference type="InterPro" id="IPR038726">
    <property type="entry name" value="PDDEXK_AddAB-type"/>
</dbReference>